<keyword evidence="4" id="KW-1185">Reference proteome</keyword>
<dbReference type="PANTHER" id="PTHR39428">
    <property type="entry name" value="F420H(2)-DEPENDENT QUINONE REDUCTASE RV1261C"/>
    <property type="match status" value="1"/>
</dbReference>
<name>A0A7T4UQZ0_9GAMM</name>
<dbReference type="GO" id="GO:0016491">
    <property type="term" value="F:oxidoreductase activity"/>
    <property type="evidence" value="ECO:0007669"/>
    <property type="project" value="InterPro"/>
</dbReference>
<comment type="catalytic activity">
    <reaction evidence="2">
        <text>oxidized coenzyme F420-(gamma-L-Glu)(n) + a quinol + H(+) = reduced coenzyme F420-(gamma-L-Glu)(n) + a quinone</text>
        <dbReference type="Rhea" id="RHEA:39663"/>
        <dbReference type="Rhea" id="RHEA-COMP:12939"/>
        <dbReference type="Rhea" id="RHEA-COMP:14378"/>
        <dbReference type="ChEBI" id="CHEBI:15378"/>
        <dbReference type="ChEBI" id="CHEBI:24646"/>
        <dbReference type="ChEBI" id="CHEBI:132124"/>
        <dbReference type="ChEBI" id="CHEBI:133980"/>
        <dbReference type="ChEBI" id="CHEBI:139511"/>
    </reaction>
</comment>
<evidence type="ECO:0000313" key="4">
    <source>
        <dbReference type="Proteomes" id="UP000596063"/>
    </source>
</evidence>
<dbReference type="Pfam" id="PF04075">
    <property type="entry name" value="F420H2_quin_red"/>
    <property type="match status" value="1"/>
</dbReference>
<proteinExistence type="inferred from homology"/>
<dbReference type="RefSeq" id="WP_198570661.1">
    <property type="nucleotide sequence ID" value="NZ_CP066167.1"/>
</dbReference>
<accession>A0A7T4UQZ0</accession>
<organism evidence="3 4">
    <name type="scientific">Spongiibacter nanhainus</name>
    <dbReference type="NCBI Taxonomy" id="2794344"/>
    <lineage>
        <taxon>Bacteria</taxon>
        <taxon>Pseudomonadati</taxon>
        <taxon>Pseudomonadota</taxon>
        <taxon>Gammaproteobacteria</taxon>
        <taxon>Cellvibrionales</taxon>
        <taxon>Spongiibacteraceae</taxon>
        <taxon>Spongiibacter</taxon>
    </lineage>
</organism>
<evidence type="ECO:0000313" key="3">
    <source>
        <dbReference type="EMBL" id="QQD19176.1"/>
    </source>
</evidence>
<evidence type="ECO:0000256" key="1">
    <source>
        <dbReference type="ARBA" id="ARBA00008710"/>
    </source>
</evidence>
<dbReference type="NCBIfam" id="TIGR00026">
    <property type="entry name" value="hi_GC_TIGR00026"/>
    <property type="match status" value="1"/>
</dbReference>
<reference evidence="3 4" key="1">
    <citation type="submission" date="2020-12" db="EMBL/GenBank/DDBJ databases">
        <authorList>
            <person name="Shan Y."/>
        </authorList>
    </citation>
    <scope>NUCLEOTIDE SEQUENCE [LARGE SCALE GENOMIC DNA]</scope>
    <source>
        <strain evidence="4">csc3.9</strain>
    </source>
</reference>
<evidence type="ECO:0000256" key="2">
    <source>
        <dbReference type="ARBA" id="ARBA00049106"/>
    </source>
</evidence>
<dbReference type="InterPro" id="IPR012349">
    <property type="entry name" value="Split_barrel_FMN-bd"/>
</dbReference>
<comment type="similarity">
    <text evidence="1">Belongs to the F420H(2)-dependent quinone reductase family.</text>
</comment>
<dbReference type="Proteomes" id="UP000596063">
    <property type="component" value="Chromosome"/>
</dbReference>
<dbReference type="Gene3D" id="2.30.110.10">
    <property type="entry name" value="Electron Transport, Fmn-binding Protein, Chain A"/>
    <property type="match status" value="1"/>
</dbReference>
<dbReference type="KEGG" id="snan:I6N98_04795"/>
<dbReference type="InterPro" id="IPR004378">
    <property type="entry name" value="F420H2_quin_Rdtase"/>
</dbReference>
<sequence length="164" mass="18734">MANKFSYVKTRREDVQKITPRAERIVSPIIKYATKLNVWVFKKSNGRLMKTFFGGAPICVVTMKGAKSGKKREVALIHIPWGDKKILVASKGGMSKNPVWFYNVKANPEVEILVGGQRKTYLAEQVDAEQKANIWPRLLEVYPDFDEYQARTDRDIPVFVCTPQ</sequence>
<dbReference type="PANTHER" id="PTHR39428:SF3">
    <property type="entry name" value="DEAZAFLAVIN-DEPENDENT NITROREDUCTASE"/>
    <property type="match status" value="1"/>
</dbReference>
<dbReference type="GO" id="GO:0070967">
    <property type="term" value="F:coenzyme F420 binding"/>
    <property type="evidence" value="ECO:0007669"/>
    <property type="project" value="TreeGrafter"/>
</dbReference>
<dbReference type="EMBL" id="CP066167">
    <property type="protein sequence ID" value="QQD19176.1"/>
    <property type="molecule type" value="Genomic_DNA"/>
</dbReference>
<protein>
    <submittedName>
        <fullName evidence="3">Nitroreductase family deazaflavin-dependent oxidoreductase</fullName>
    </submittedName>
</protein>
<dbReference type="GO" id="GO:0005886">
    <property type="term" value="C:plasma membrane"/>
    <property type="evidence" value="ECO:0007669"/>
    <property type="project" value="TreeGrafter"/>
</dbReference>
<gene>
    <name evidence="3" type="ORF">I6N98_04795</name>
</gene>
<dbReference type="AlphaFoldDB" id="A0A7T4UQZ0"/>